<gene>
    <name evidence="1" type="ORF">BDN72DRAFT_93291</name>
</gene>
<evidence type="ECO:0000313" key="2">
    <source>
        <dbReference type="Proteomes" id="UP000308600"/>
    </source>
</evidence>
<organism evidence="1 2">
    <name type="scientific">Pluteus cervinus</name>
    <dbReference type="NCBI Taxonomy" id="181527"/>
    <lineage>
        <taxon>Eukaryota</taxon>
        <taxon>Fungi</taxon>
        <taxon>Dikarya</taxon>
        <taxon>Basidiomycota</taxon>
        <taxon>Agaricomycotina</taxon>
        <taxon>Agaricomycetes</taxon>
        <taxon>Agaricomycetidae</taxon>
        <taxon>Agaricales</taxon>
        <taxon>Pluteineae</taxon>
        <taxon>Pluteaceae</taxon>
        <taxon>Pluteus</taxon>
    </lineage>
</organism>
<name>A0ACD3APA6_9AGAR</name>
<reference evidence="1 2" key="1">
    <citation type="journal article" date="2019" name="Nat. Ecol. Evol.">
        <title>Megaphylogeny resolves global patterns of mushroom evolution.</title>
        <authorList>
            <person name="Varga T."/>
            <person name="Krizsan K."/>
            <person name="Foldi C."/>
            <person name="Dima B."/>
            <person name="Sanchez-Garcia M."/>
            <person name="Sanchez-Ramirez S."/>
            <person name="Szollosi G.J."/>
            <person name="Szarkandi J.G."/>
            <person name="Papp V."/>
            <person name="Albert L."/>
            <person name="Andreopoulos W."/>
            <person name="Angelini C."/>
            <person name="Antonin V."/>
            <person name="Barry K.W."/>
            <person name="Bougher N.L."/>
            <person name="Buchanan P."/>
            <person name="Buyck B."/>
            <person name="Bense V."/>
            <person name="Catcheside P."/>
            <person name="Chovatia M."/>
            <person name="Cooper J."/>
            <person name="Damon W."/>
            <person name="Desjardin D."/>
            <person name="Finy P."/>
            <person name="Geml J."/>
            <person name="Haridas S."/>
            <person name="Hughes K."/>
            <person name="Justo A."/>
            <person name="Karasinski D."/>
            <person name="Kautmanova I."/>
            <person name="Kiss B."/>
            <person name="Kocsube S."/>
            <person name="Kotiranta H."/>
            <person name="LaButti K.M."/>
            <person name="Lechner B.E."/>
            <person name="Liimatainen K."/>
            <person name="Lipzen A."/>
            <person name="Lukacs Z."/>
            <person name="Mihaltcheva S."/>
            <person name="Morgado L.N."/>
            <person name="Niskanen T."/>
            <person name="Noordeloos M.E."/>
            <person name="Ohm R.A."/>
            <person name="Ortiz-Santana B."/>
            <person name="Ovrebo C."/>
            <person name="Racz N."/>
            <person name="Riley R."/>
            <person name="Savchenko A."/>
            <person name="Shiryaev A."/>
            <person name="Soop K."/>
            <person name="Spirin V."/>
            <person name="Szebenyi C."/>
            <person name="Tomsovsky M."/>
            <person name="Tulloss R.E."/>
            <person name="Uehling J."/>
            <person name="Grigoriev I.V."/>
            <person name="Vagvolgyi C."/>
            <person name="Papp T."/>
            <person name="Martin F.M."/>
            <person name="Miettinen O."/>
            <person name="Hibbett D.S."/>
            <person name="Nagy L.G."/>
        </authorList>
    </citation>
    <scope>NUCLEOTIDE SEQUENCE [LARGE SCALE GENOMIC DNA]</scope>
    <source>
        <strain evidence="1 2">NL-1719</strain>
    </source>
</reference>
<dbReference type="Proteomes" id="UP000308600">
    <property type="component" value="Unassembled WGS sequence"/>
</dbReference>
<protein>
    <submittedName>
        <fullName evidence="1">Uncharacterized protein</fullName>
    </submittedName>
</protein>
<accession>A0ACD3APA6</accession>
<sequence length="71" mass="8961">MGGRSVSLHPKDTLELVRGGLQSEMSESRWWGRWWWWWWWLMLKLSADERLLYTHLRRWHKDIPKEFKTRH</sequence>
<dbReference type="EMBL" id="ML208373">
    <property type="protein sequence ID" value="TFK67545.1"/>
    <property type="molecule type" value="Genomic_DNA"/>
</dbReference>
<proteinExistence type="predicted"/>
<evidence type="ECO:0000313" key="1">
    <source>
        <dbReference type="EMBL" id="TFK67545.1"/>
    </source>
</evidence>
<keyword evidence="2" id="KW-1185">Reference proteome</keyword>